<accession>A0A177M363</accession>
<keyword evidence="7" id="KW-0868">Chloride</keyword>
<dbReference type="Gene3D" id="1.10.3080.10">
    <property type="entry name" value="Clc chloride channel"/>
    <property type="match status" value="1"/>
</dbReference>
<keyword evidence="4 8" id="KW-1133">Transmembrane helix</keyword>
<keyword evidence="2" id="KW-0813">Transport</keyword>
<evidence type="ECO:0000256" key="6">
    <source>
        <dbReference type="ARBA" id="ARBA00023136"/>
    </source>
</evidence>
<keyword evidence="5" id="KW-0406">Ion transport</keyword>
<feature type="transmembrane region" description="Helical" evidence="8">
    <location>
        <begin position="164"/>
        <end position="190"/>
    </location>
</feature>
<dbReference type="PANTHER" id="PTHR45711">
    <property type="entry name" value="CHLORIDE CHANNEL PROTEIN"/>
    <property type="match status" value="1"/>
</dbReference>
<feature type="transmembrane region" description="Helical" evidence="8">
    <location>
        <begin position="375"/>
        <end position="397"/>
    </location>
</feature>
<dbReference type="PANTHER" id="PTHR45711:SF6">
    <property type="entry name" value="CHLORIDE CHANNEL PROTEIN"/>
    <property type="match status" value="1"/>
</dbReference>
<dbReference type="NCBIfam" id="NF003640">
    <property type="entry name" value="PRK05277.1"/>
    <property type="match status" value="1"/>
</dbReference>
<evidence type="ECO:0000256" key="2">
    <source>
        <dbReference type="ARBA" id="ARBA00022448"/>
    </source>
</evidence>
<comment type="caution">
    <text evidence="9">The sequence shown here is derived from an EMBL/GenBank/DDBJ whole genome shotgun (WGS) entry which is preliminary data.</text>
</comment>
<dbReference type="InterPro" id="IPR014743">
    <property type="entry name" value="Cl-channel_core"/>
</dbReference>
<feature type="transmembrane region" description="Helical" evidence="8">
    <location>
        <begin position="66"/>
        <end position="90"/>
    </location>
</feature>
<evidence type="ECO:0000313" key="10">
    <source>
        <dbReference type="Proteomes" id="UP000077763"/>
    </source>
</evidence>
<comment type="subcellular location">
    <subcellularLocation>
        <location evidence="1">Membrane</location>
        <topology evidence="1">Multi-pass membrane protein</topology>
    </subcellularLocation>
</comment>
<gene>
    <name evidence="9" type="ORF">A1353_19890</name>
</gene>
<proteinExistence type="predicted"/>
<feature type="transmembrane region" description="Helical" evidence="8">
    <location>
        <begin position="312"/>
        <end position="333"/>
    </location>
</feature>
<dbReference type="AlphaFoldDB" id="A0A177M363"/>
<dbReference type="EMBL" id="LUUH01000079">
    <property type="protein sequence ID" value="OAH99983.1"/>
    <property type="molecule type" value="Genomic_DNA"/>
</dbReference>
<keyword evidence="3 8" id="KW-0812">Transmembrane</keyword>
<dbReference type="CDD" id="cd01031">
    <property type="entry name" value="EriC"/>
    <property type="match status" value="1"/>
</dbReference>
<feature type="transmembrane region" description="Helical" evidence="8">
    <location>
        <begin position="28"/>
        <end position="46"/>
    </location>
</feature>
<evidence type="ECO:0000256" key="1">
    <source>
        <dbReference type="ARBA" id="ARBA00004141"/>
    </source>
</evidence>
<dbReference type="GO" id="GO:0005247">
    <property type="term" value="F:voltage-gated chloride channel activity"/>
    <property type="evidence" value="ECO:0007669"/>
    <property type="project" value="TreeGrafter"/>
</dbReference>
<sequence>MLKIDQSETKLYPSADTERRKNRLLPQAVLLGLLTGSVSVLFHLAMDSAEAFRNSFLAFARQNTESGPWLIMGLIVIGLVFAVGVIRWLAPEACGSGIPHIKAILIGRRHFRWLRVLIAKFFSMLIGGVAGLVVGRAGPCVHMGSAIGQWLANLWPNKKNTDHLILVAAGGGAGLTAAFNAPLSGLTFVLEELERRCSTLEFFTAAIACLTADMVCRAVLGQQPAFHFDNFTTPPLNLLIAFLPLGILSALLGSLFTRSLLWGQRLTTLPLWPKWFWWITLTILLTVTAWKTPELLGGGHNFVNEILEGRQLPLETIALFFIGRFVLTIACSCSGAAGGIFMPVLVLGALLGWAVGVAIQLLFPELNVDSKLFAVVGMAAYFSGVVQAPLTAIVLIIEMTSNYSLILPLFIACFTALLIANWLGNPPVYEALLENDLRKDRI</sequence>
<keyword evidence="6 8" id="KW-0472">Membrane</keyword>
<dbReference type="PRINTS" id="PR00762">
    <property type="entry name" value="CLCHANNEL"/>
</dbReference>
<protein>
    <submittedName>
        <fullName evidence="9">Uncharacterized protein</fullName>
    </submittedName>
</protein>
<reference evidence="9 10" key="1">
    <citation type="submission" date="2016-03" db="EMBL/GenBank/DDBJ databases">
        <authorList>
            <person name="Ploux O."/>
        </authorList>
    </citation>
    <scope>NUCLEOTIDE SEQUENCE [LARGE SCALE GENOMIC DNA]</scope>
    <source>
        <strain evidence="9 10">R-45371</strain>
    </source>
</reference>
<feature type="transmembrane region" description="Helical" evidence="8">
    <location>
        <begin position="340"/>
        <end position="363"/>
    </location>
</feature>
<feature type="transmembrane region" description="Helical" evidence="8">
    <location>
        <begin position="202"/>
        <end position="220"/>
    </location>
</feature>
<feature type="transmembrane region" description="Helical" evidence="8">
    <location>
        <begin position="240"/>
        <end position="263"/>
    </location>
</feature>
<evidence type="ECO:0000256" key="4">
    <source>
        <dbReference type="ARBA" id="ARBA00022989"/>
    </source>
</evidence>
<organism evidence="9 10">
    <name type="scientific">Methylomonas methanica</name>
    <dbReference type="NCBI Taxonomy" id="421"/>
    <lineage>
        <taxon>Bacteria</taxon>
        <taxon>Pseudomonadati</taxon>
        <taxon>Pseudomonadota</taxon>
        <taxon>Gammaproteobacteria</taxon>
        <taxon>Methylococcales</taxon>
        <taxon>Methylococcaceae</taxon>
        <taxon>Methylomonas</taxon>
    </lineage>
</organism>
<feature type="transmembrane region" description="Helical" evidence="8">
    <location>
        <begin position="111"/>
        <end position="134"/>
    </location>
</feature>
<dbReference type="InterPro" id="IPR001807">
    <property type="entry name" value="ClC"/>
</dbReference>
<evidence type="ECO:0000313" key="9">
    <source>
        <dbReference type="EMBL" id="OAH99983.1"/>
    </source>
</evidence>
<dbReference type="Pfam" id="PF00654">
    <property type="entry name" value="Voltage_CLC"/>
    <property type="match status" value="1"/>
</dbReference>
<dbReference type="Proteomes" id="UP000077763">
    <property type="component" value="Unassembled WGS sequence"/>
</dbReference>
<evidence type="ECO:0000256" key="5">
    <source>
        <dbReference type="ARBA" id="ARBA00023065"/>
    </source>
</evidence>
<name>A0A177M363_METMH</name>
<evidence type="ECO:0000256" key="7">
    <source>
        <dbReference type="ARBA" id="ARBA00023214"/>
    </source>
</evidence>
<dbReference type="GO" id="GO:0005886">
    <property type="term" value="C:plasma membrane"/>
    <property type="evidence" value="ECO:0007669"/>
    <property type="project" value="TreeGrafter"/>
</dbReference>
<evidence type="ECO:0000256" key="8">
    <source>
        <dbReference type="SAM" id="Phobius"/>
    </source>
</evidence>
<evidence type="ECO:0000256" key="3">
    <source>
        <dbReference type="ARBA" id="ARBA00022692"/>
    </source>
</evidence>
<feature type="transmembrane region" description="Helical" evidence="8">
    <location>
        <begin position="275"/>
        <end position="292"/>
    </location>
</feature>
<dbReference type="SUPFAM" id="SSF81340">
    <property type="entry name" value="Clc chloride channel"/>
    <property type="match status" value="1"/>
</dbReference>
<feature type="transmembrane region" description="Helical" evidence="8">
    <location>
        <begin position="404"/>
        <end position="423"/>
    </location>
</feature>